<accession>A0A934QIU4</accession>
<dbReference type="AlphaFoldDB" id="A0A934QIU4"/>
<evidence type="ECO:0000313" key="2">
    <source>
        <dbReference type="Proteomes" id="UP000778970"/>
    </source>
</evidence>
<reference evidence="1" key="1">
    <citation type="submission" date="2017-08" db="EMBL/GenBank/DDBJ databases">
        <authorList>
            <person name="Imhoff J.F."/>
            <person name="Rahn T."/>
            <person name="Kuenzel S."/>
            <person name="Neulinger S.C."/>
        </authorList>
    </citation>
    <scope>NUCLEOTIDE SEQUENCE</scope>
    <source>
        <strain evidence="1">DSM 9154</strain>
    </source>
</reference>
<dbReference type="RefSeq" id="WP_037256302.1">
    <property type="nucleotide sequence ID" value="NZ_NRRE01000026.1"/>
</dbReference>
<dbReference type="EMBL" id="NRRE01000026">
    <property type="protein sequence ID" value="MBK1697791.1"/>
    <property type="molecule type" value="Genomic_DNA"/>
</dbReference>
<name>A0A934QIU4_9PROT</name>
<proteinExistence type="predicted"/>
<organism evidence="1 2">
    <name type="scientific">Rhodovibrio salinarum</name>
    <dbReference type="NCBI Taxonomy" id="1087"/>
    <lineage>
        <taxon>Bacteria</taxon>
        <taxon>Pseudomonadati</taxon>
        <taxon>Pseudomonadota</taxon>
        <taxon>Alphaproteobacteria</taxon>
        <taxon>Rhodospirillales</taxon>
        <taxon>Rhodovibrionaceae</taxon>
        <taxon>Rhodovibrio</taxon>
    </lineage>
</organism>
<dbReference type="PANTHER" id="PTHR38605:SF1">
    <property type="entry name" value="ATPASE"/>
    <property type="match status" value="1"/>
</dbReference>
<keyword evidence="2" id="KW-1185">Reference proteome</keyword>
<dbReference type="Proteomes" id="UP000778970">
    <property type="component" value="Unassembled WGS sequence"/>
</dbReference>
<dbReference type="InterPro" id="IPR007413">
    <property type="entry name" value="YcjX-like"/>
</dbReference>
<evidence type="ECO:0000313" key="1">
    <source>
        <dbReference type="EMBL" id="MBK1697791.1"/>
    </source>
</evidence>
<comment type="caution">
    <text evidence="1">The sequence shown here is derived from an EMBL/GenBank/DDBJ whole genome shotgun (WGS) entry which is preliminary data.</text>
</comment>
<dbReference type="PIRSF" id="PIRSF019381">
    <property type="entry name" value="YcjX"/>
    <property type="match status" value="1"/>
</dbReference>
<reference evidence="1" key="2">
    <citation type="journal article" date="2020" name="Microorganisms">
        <title>Osmotic Adaptation and Compatible Solute Biosynthesis of Phototrophic Bacteria as Revealed from Genome Analyses.</title>
        <authorList>
            <person name="Imhoff J.F."/>
            <person name="Rahn T."/>
            <person name="Kunzel S."/>
            <person name="Keller A."/>
            <person name="Neulinger S.C."/>
        </authorList>
    </citation>
    <scope>NUCLEOTIDE SEQUENCE</scope>
    <source>
        <strain evidence="1">DSM 9154</strain>
    </source>
</reference>
<sequence length="471" mass="52133">MLGLDLDLHRRVRIGVTGLNTAGKTVFLTSLVHALRHRGAIANVSAIRDGRLKGVEVMPLDASDGVAAFPYQANADAITGADGGAPRWPESTDRISKIVLAVRYTPTNALTRQLGDRQLRIELVDYPGEWLLDVLLARSDYDTWSQALLGEMQTTGDSPEARAYLDFVNQTNATTRQDLDHWAGTAARLFKQYVEARRDATGRANRLHPGRLLLPGPGMDPDMPSLTFAPLPPAGRDAVNGVLQAIPFVREFGGRTLRQVMAERFDTYRRRIVQPFFDQTFAKLDRQVVLVDLLGHLARDGIGMPMLDDELGDLQESMRLGRGWLPRQIRPSVEKVLYASTKADLVPSDQHDVLLERMRAAVGQSHEAARFRGAETRVMTLAALAATREVTAQDRPGRRYVAGLQTDGNAYMHDPGDLANAPMDGTRTPDQSQALFALERFLPPKGLGRRDAWPHKRLDRAIEFLLGDDLA</sequence>
<evidence type="ECO:0008006" key="3">
    <source>
        <dbReference type="Google" id="ProtNLM"/>
    </source>
</evidence>
<gene>
    <name evidence="1" type="ORF">CKO21_11115</name>
</gene>
<dbReference type="Pfam" id="PF04317">
    <property type="entry name" value="DUF463"/>
    <property type="match status" value="1"/>
</dbReference>
<dbReference type="PANTHER" id="PTHR38605">
    <property type="entry name" value="ATPASE-RELATED"/>
    <property type="match status" value="1"/>
</dbReference>
<protein>
    <recommendedName>
        <fullName evidence="3">YcjX family protein</fullName>
    </recommendedName>
</protein>